<feature type="region of interest" description="Disordered" evidence="4">
    <location>
        <begin position="74"/>
        <end position="109"/>
    </location>
</feature>
<dbReference type="Gene3D" id="3.90.1750.10">
    <property type="entry name" value="Hect, E3 ligase catalytic domains"/>
    <property type="match status" value="1"/>
</dbReference>
<evidence type="ECO:0000259" key="5">
    <source>
        <dbReference type="PROSITE" id="PS50237"/>
    </source>
</evidence>
<evidence type="ECO:0000256" key="4">
    <source>
        <dbReference type="SAM" id="MobiDB-lite"/>
    </source>
</evidence>
<dbReference type="InterPro" id="IPR035983">
    <property type="entry name" value="Hect_E3_ubiquitin_ligase"/>
</dbReference>
<accession>A0A437D0Q3</accession>
<evidence type="ECO:0000313" key="6">
    <source>
        <dbReference type="EMBL" id="RVE68478.1"/>
    </source>
</evidence>
<dbReference type="AlphaFoldDB" id="A0A437D0Q3"/>
<feature type="region of interest" description="Disordered" evidence="4">
    <location>
        <begin position="556"/>
        <end position="635"/>
    </location>
</feature>
<feature type="domain" description="HECT" evidence="5">
    <location>
        <begin position="871"/>
        <end position="1230"/>
    </location>
</feature>
<dbReference type="SUPFAM" id="SSF56204">
    <property type="entry name" value="Hect, E3 ligase catalytic domain"/>
    <property type="match status" value="1"/>
</dbReference>
<dbReference type="SMART" id="SM00119">
    <property type="entry name" value="HECTc"/>
    <property type="match status" value="1"/>
</dbReference>
<dbReference type="Gene3D" id="3.30.2160.10">
    <property type="entry name" value="Hect, E3 ligase catalytic domain"/>
    <property type="match status" value="1"/>
</dbReference>
<dbReference type="FunFam" id="3.30.2410.10:FF:000015">
    <property type="entry name" value="probable E3 ubiquitin-protein ligase HECTD4 isoform X1"/>
    <property type="match status" value="1"/>
</dbReference>
<keyword evidence="7" id="KW-1185">Reference proteome</keyword>
<dbReference type="OrthoDB" id="5986060at2759"/>
<gene>
    <name evidence="6" type="ORF">OJAV_G00091680</name>
</gene>
<feature type="compositionally biased region" description="Basic and acidic residues" evidence="4">
    <location>
        <begin position="604"/>
        <end position="635"/>
    </location>
</feature>
<protein>
    <recommendedName>
        <fullName evidence="5">HECT domain-containing protein</fullName>
    </recommendedName>
</protein>
<dbReference type="GO" id="GO:0004842">
    <property type="term" value="F:ubiquitin-protein transferase activity"/>
    <property type="evidence" value="ECO:0007669"/>
    <property type="project" value="InterPro"/>
</dbReference>
<feature type="active site" description="Glycyl thioester intermediate" evidence="3">
    <location>
        <position position="1198"/>
    </location>
</feature>
<dbReference type="Proteomes" id="UP000283210">
    <property type="component" value="Chromosome 9"/>
</dbReference>
<sequence length="1230" mass="134382">MALQTELRKLYDRETQGWTAGVAGTGGSSSGGMPLALGAEQSRFSTYFHALMEVCLAVAEVTLPLNVGSSSVGTLSSNSAPNLSDSSSSSSSSPGQTPQSPSLLSKRKKVKIKRERAAAAVAAVVSGKRGSGGARLSESDSALLNMAGSKPEDMLWFHRCLTLLMILRHLASKDPQGLSVTCDAVTDACQALVGPTAHSRLLVLSGIPTHLEEAVVRNAIRRACNSHGGLFKDEIFIPLQEEDPKKKTDAVASPQDGKGSSEPERPFNTSGGPESPDSSSSVTPAMSVSASASTSQTSICSSSQGVSRTASELSVDQELLAVPPLSHAAAAAVAYTQQGPHDPLTVSSQESLDTSLCSTGSLGSLGSLGEPLENAETTSVDGGSLQTVASVDNSAVAARPIKGYAVIEVRSRAKVEKIRASLFNSSDLIGLSSLEGEEELMELTNEEILTASSVNQSLFDTQGSSALEDYFLDKSIKGDKLVPGAREVLTDIFKSCVQSEQMLSLTPTKPVKVSDIYLSKEQINSQTPGNLLHTFFTNIRPPKKMLEDQLTQILRKYGTTKPNKNKYSKAGKEQHQGKVVSTKRPITKPPTKEKSVLNSVRSALSEKKTVLKPKSPEKSRPDEKDLEKSPAKKTEVPEEKFLTLEGFHRFSVDRAKQDVRSVWRAILACGYDLHFERCTCIDTRHAQKASRKWSLVMDVALVQYINRLCRHLAITPARLHPHEVYLDPSDAADPRVACLLNVPVESLRLRFALLQSLNNTLESFFLPLVELRQTHTYQNSIAALLCEAKGLIFYDTKVTVMNRVLNATVQRTADHAAPEITLDPLEIVGGEIRSSENTYFCQAARQLSCVPSSQLCVKLASGGDPTYAFNIRFTGEEVHGTSGSFRHFLWQVCKELQSSALSLLLPCPSASANRNKGKYILTPCPISYAEEQLLHFFGQLLGIAIRADVPLPLDLLGSFWKGLVGEPLDPEQDLQEADVLTYNYVKKFENVADESELEALCAEISSQHHSGESPDSPSRPCCTFTYYTMTGEEVELCQGGRSFTVSWENKDVYARAVRSLRLRELQNLECMTAVRAGLGSIIPLQLLTMLSPLEIELRTCGLPYINLEFLKAHTMYQVGLMETDQHIEFFWTALEMFTQEELCKFIKFACNQERIPFTCPCKDGGPDTAHVPPYPMKIAPPDGAAGQPDSRYIRVETCMFMVKLPQYTSLDVMLEKLRYAIHYREDPLSG</sequence>
<evidence type="ECO:0000256" key="2">
    <source>
        <dbReference type="ARBA" id="ARBA00022786"/>
    </source>
</evidence>
<dbReference type="Pfam" id="PF00632">
    <property type="entry name" value="HECT"/>
    <property type="match status" value="1"/>
</dbReference>
<dbReference type="PANTHER" id="PTHR46435">
    <property type="entry name" value="E3 UBIQUITIN-PROTEIN LIGASE HECTD4-RELATED"/>
    <property type="match status" value="1"/>
</dbReference>
<proteinExistence type="predicted"/>
<dbReference type="PANTHER" id="PTHR46435:SF1">
    <property type="entry name" value="E3 UBIQUITIN-PROTEIN LIGASE HECTD4-RELATED"/>
    <property type="match status" value="1"/>
</dbReference>
<dbReference type="EMBL" id="CM012445">
    <property type="protein sequence ID" value="RVE68478.1"/>
    <property type="molecule type" value="Genomic_DNA"/>
</dbReference>
<dbReference type="InterPro" id="IPR000569">
    <property type="entry name" value="HECT_dom"/>
</dbReference>
<dbReference type="GO" id="GO:0042593">
    <property type="term" value="P:glucose homeostasis"/>
    <property type="evidence" value="ECO:0007669"/>
    <property type="project" value="TreeGrafter"/>
</dbReference>
<organism evidence="6 7">
    <name type="scientific">Oryzias javanicus</name>
    <name type="common">Javanese ricefish</name>
    <name type="synonym">Aplocheilus javanicus</name>
    <dbReference type="NCBI Taxonomy" id="123683"/>
    <lineage>
        <taxon>Eukaryota</taxon>
        <taxon>Metazoa</taxon>
        <taxon>Chordata</taxon>
        <taxon>Craniata</taxon>
        <taxon>Vertebrata</taxon>
        <taxon>Euteleostomi</taxon>
        <taxon>Actinopterygii</taxon>
        <taxon>Neopterygii</taxon>
        <taxon>Teleostei</taxon>
        <taxon>Neoteleostei</taxon>
        <taxon>Acanthomorphata</taxon>
        <taxon>Ovalentaria</taxon>
        <taxon>Atherinomorphae</taxon>
        <taxon>Beloniformes</taxon>
        <taxon>Adrianichthyidae</taxon>
        <taxon>Oryziinae</taxon>
        <taxon>Oryzias</taxon>
    </lineage>
</organism>
<feature type="compositionally biased region" description="Low complexity" evidence="4">
    <location>
        <begin position="74"/>
        <end position="104"/>
    </location>
</feature>
<feature type="compositionally biased region" description="Low complexity" evidence="4">
    <location>
        <begin position="270"/>
        <end position="304"/>
    </location>
</feature>
<evidence type="ECO:0000313" key="7">
    <source>
        <dbReference type="Proteomes" id="UP000283210"/>
    </source>
</evidence>
<feature type="region of interest" description="Disordered" evidence="4">
    <location>
        <begin position="242"/>
        <end position="304"/>
    </location>
</feature>
<dbReference type="PROSITE" id="PS50237">
    <property type="entry name" value="HECT"/>
    <property type="match status" value="1"/>
</dbReference>
<evidence type="ECO:0000256" key="1">
    <source>
        <dbReference type="ARBA" id="ARBA00022679"/>
    </source>
</evidence>
<reference evidence="6 7" key="2">
    <citation type="submission" date="2019-01" db="EMBL/GenBank/DDBJ databases">
        <title>A chromosome length genome reference of the Java medaka (oryzias javanicus).</title>
        <authorList>
            <person name="Herpin A."/>
            <person name="Takehana Y."/>
            <person name="Naruse K."/>
            <person name="Ansai S."/>
            <person name="Kawaguchi M."/>
        </authorList>
    </citation>
    <scope>NUCLEOTIDE SEQUENCE [LARGE SCALE GENOMIC DNA]</scope>
    <source>
        <strain evidence="6">RS831</strain>
        <tissue evidence="6">Whole body</tissue>
    </source>
</reference>
<keyword evidence="1" id="KW-0808">Transferase</keyword>
<keyword evidence="2 3" id="KW-0833">Ubl conjugation pathway</keyword>
<dbReference type="Gene3D" id="3.30.2410.10">
    <property type="entry name" value="Hect, E3 ligase catalytic domain"/>
    <property type="match status" value="1"/>
</dbReference>
<evidence type="ECO:0000256" key="3">
    <source>
        <dbReference type="PROSITE-ProRule" id="PRU00104"/>
    </source>
</evidence>
<dbReference type="InterPro" id="IPR043366">
    <property type="entry name" value="HECTD4"/>
</dbReference>
<reference evidence="6 7" key="1">
    <citation type="submission" date="2018-11" db="EMBL/GenBank/DDBJ databases">
        <authorList>
            <person name="Lopez-Roques C."/>
            <person name="Donnadieu C."/>
            <person name="Bouchez O."/>
            <person name="Klopp C."/>
            <person name="Cabau C."/>
            <person name="Zahm M."/>
        </authorList>
    </citation>
    <scope>NUCLEOTIDE SEQUENCE [LARGE SCALE GENOMIC DNA]</scope>
    <source>
        <strain evidence="6">RS831</strain>
        <tissue evidence="6">Whole body</tissue>
    </source>
</reference>
<name>A0A437D0Q3_ORYJA</name>